<keyword evidence="3" id="KW-1185">Reference proteome</keyword>
<organism evidence="2 3">
    <name type="scientific">Cardamine amara subsp. amara</name>
    <dbReference type="NCBI Taxonomy" id="228776"/>
    <lineage>
        <taxon>Eukaryota</taxon>
        <taxon>Viridiplantae</taxon>
        <taxon>Streptophyta</taxon>
        <taxon>Embryophyta</taxon>
        <taxon>Tracheophyta</taxon>
        <taxon>Spermatophyta</taxon>
        <taxon>Magnoliopsida</taxon>
        <taxon>eudicotyledons</taxon>
        <taxon>Gunneridae</taxon>
        <taxon>Pentapetalae</taxon>
        <taxon>rosids</taxon>
        <taxon>malvids</taxon>
        <taxon>Brassicales</taxon>
        <taxon>Brassicaceae</taxon>
        <taxon>Cardamineae</taxon>
        <taxon>Cardamine</taxon>
    </lineage>
</organism>
<dbReference type="PANTHER" id="PTHR35546">
    <property type="entry name" value="F-BOX PROTEIN INTERACTION DOMAIN PROTEIN-RELATED"/>
    <property type="match status" value="1"/>
</dbReference>
<dbReference type="PANTHER" id="PTHR35546:SF25">
    <property type="entry name" value="F-BOX DOMAIN-CONTAINING PROTEIN"/>
    <property type="match status" value="1"/>
</dbReference>
<proteinExistence type="predicted"/>
<dbReference type="InterPro" id="IPR055290">
    <property type="entry name" value="At3g26010-like"/>
</dbReference>
<dbReference type="EMBL" id="JBANAX010000584">
    <property type="protein sequence ID" value="KAL1201704.1"/>
    <property type="molecule type" value="Genomic_DNA"/>
</dbReference>
<evidence type="ECO:0000313" key="2">
    <source>
        <dbReference type="EMBL" id="KAL1201704.1"/>
    </source>
</evidence>
<gene>
    <name evidence="2" type="ORF">V5N11_006245</name>
</gene>
<protein>
    <submittedName>
        <fullName evidence="2">F-box protein</fullName>
    </submittedName>
</protein>
<dbReference type="Proteomes" id="UP001558713">
    <property type="component" value="Unassembled WGS sequence"/>
</dbReference>
<dbReference type="Pfam" id="PF24750">
    <property type="entry name" value="b-prop_At3g26010-like"/>
    <property type="match status" value="1"/>
</dbReference>
<comment type="caution">
    <text evidence="2">The sequence shown here is derived from an EMBL/GenBank/DDBJ whole genome shotgun (WGS) entry which is preliminary data.</text>
</comment>
<accession>A0ABD1ACL3</accession>
<evidence type="ECO:0000259" key="1">
    <source>
        <dbReference type="Pfam" id="PF24750"/>
    </source>
</evidence>
<evidence type="ECO:0000313" key="3">
    <source>
        <dbReference type="Proteomes" id="UP001558713"/>
    </source>
</evidence>
<name>A0ABD1ACL3_CARAN</name>
<dbReference type="AlphaFoldDB" id="A0ABD1ACL3"/>
<dbReference type="InterPro" id="IPR056592">
    <property type="entry name" value="Beta-prop_At3g26010-like"/>
</dbReference>
<reference evidence="2 3" key="1">
    <citation type="submission" date="2024-04" db="EMBL/GenBank/DDBJ databases">
        <title>Genome assembly C_amara_ONT_v2.</title>
        <authorList>
            <person name="Yant L."/>
            <person name="Moore C."/>
            <person name="Slenker M."/>
        </authorList>
    </citation>
    <scope>NUCLEOTIDE SEQUENCE [LARGE SCALE GENOMIC DNA]</scope>
    <source>
        <tissue evidence="2">Leaf</tissue>
    </source>
</reference>
<sequence length="248" mass="27631">MLPGGKELIHFHRCQTWGLPKSLGSFLQNMEISDKCSYVDSSNGLVLMKGVYGASYVGNPVLQALQQRVEIPSPPCPCGTVLSGLVTCVDDHDGVVLSFKVVRTVAIIPNQDRSSTCLCFCVYSSDTGIWTCKRLHCPYYFTDIDPPMTQHRTLYLSPSGPMTLHGTLYLSPSGVVDLDVPRALIALDFYGESNLCWVVPLPDYNSNHNKDFKRALTTSMGFVMYIQTLPHNVLKVWRLLNNDDDTYV</sequence>
<feature type="domain" description="F-box protein At3g26010-like beta-propeller" evidence="1">
    <location>
        <begin position="5"/>
        <end position="243"/>
    </location>
</feature>